<protein>
    <submittedName>
        <fullName evidence="2">Uncharacterized protein</fullName>
    </submittedName>
</protein>
<feature type="region of interest" description="Disordered" evidence="1">
    <location>
        <begin position="66"/>
        <end position="92"/>
    </location>
</feature>
<organism evidence="2 3">
    <name type="scientific">Stephania yunnanensis</name>
    <dbReference type="NCBI Taxonomy" id="152371"/>
    <lineage>
        <taxon>Eukaryota</taxon>
        <taxon>Viridiplantae</taxon>
        <taxon>Streptophyta</taxon>
        <taxon>Embryophyta</taxon>
        <taxon>Tracheophyta</taxon>
        <taxon>Spermatophyta</taxon>
        <taxon>Magnoliopsida</taxon>
        <taxon>Ranunculales</taxon>
        <taxon>Menispermaceae</taxon>
        <taxon>Menispermoideae</taxon>
        <taxon>Cissampelideae</taxon>
        <taxon>Stephania</taxon>
    </lineage>
</organism>
<proteinExistence type="predicted"/>
<dbReference type="AlphaFoldDB" id="A0AAP0KZ85"/>
<feature type="compositionally biased region" description="Acidic residues" evidence="1">
    <location>
        <begin position="76"/>
        <end position="92"/>
    </location>
</feature>
<dbReference type="Proteomes" id="UP001420932">
    <property type="component" value="Unassembled WGS sequence"/>
</dbReference>
<gene>
    <name evidence="2" type="ORF">Syun_007281</name>
</gene>
<keyword evidence="3" id="KW-1185">Reference proteome</keyword>
<comment type="caution">
    <text evidence="2">The sequence shown here is derived from an EMBL/GenBank/DDBJ whole genome shotgun (WGS) entry which is preliminary data.</text>
</comment>
<evidence type="ECO:0000313" key="2">
    <source>
        <dbReference type="EMBL" id="KAK9160940.1"/>
    </source>
</evidence>
<sequence>MLVEVLSLADVHCLIDIARNVFNVIVGLNSICQSRSSLLLLKLNLFDCALGQKLLEQLMQINLKKNGNKRRPRRDDEEDESNEEDEEEEIEDDAVWPPLRCLLLRLDRESAKRNLMKKTNRRIGESESGFVPVLSAIRRRRRPRRDDEEDESNEEDEEEEIEDDAVWPPLRCLLLRLDRESAKRNLMKKTNRRIGESAKRTLVLFLFFRRFGEDGGRDAKMKKKNSRMWSPLKNSRMWWPLKNSRMCGRH</sequence>
<feature type="region of interest" description="Disordered" evidence="1">
    <location>
        <begin position="141"/>
        <end position="162"/>
    </location>
</feature>
<evidence type="ECO:0000256" key="1">
    <source>
        <dbReference type="SAM" id="MobiDB-lite"/>
    </source>
</evidence>
<evidence type="ECO:0000313" key="3">
    <source>
        <dbReference type="Proteomes" id="UP001420932"/>
    </source>
</evidence>
<reference evidence="2 3" key="1">
    <citation type="submission" date="2024-01" db="EMBL/GenBank/DDBJ databases">
        <title>Genome assemblies of Stephania.</title>
        <authorList>
            <person name="Yang L."/>
        </authorList>
    </citation>
    <scope>NUCLEOTIDE SEQUENCE [LARGE SCALE GENOMIC DNA]</scope>
    <source>
        <strain evidence="2">YNDBR</strain>
        <tissue evidence="2">Leaf</tissue>
    </source>
</reference>
<feature type="compositionally biased region" description="Acidic residues" evidence="1">
    <location>
        <begin position="147"/>
        <end position="162"/>
    </location>
</feature>
<dbReference type="EMBL" id="JBBNAF010000003">
    <property type="protein sequence ID" value="KAK9160940.1"/>
    <property type="molecule type" value="Genomic_DNA"/>
</dbReference>
<name>A0AAP0KZ85_9MAGN</name>
<accession>A0AAP0KZ85</accession>